<organism evidence="11 12">
    <name type="scientific">Deminuibacter soli</name>
    <dbReference type="NCBI Taxonomy" id="2291815"/>
    <lineage>
        <taxon>Bacteria</taxon>
        <taxon>Pseudomonadati</taxon>
        <taxon>Bacteroidota</taxon>
        <taxon>Chitinophagia</taxon>
        <taxon>Chitinophagales</taxon>
        <taxon>Chitinophagaceae</taxon>
        <taxon>Deminuibacter</taxon>
    </lineage>
</organism>
<dbReference type="OrthoDB" id="905812at2"/>
<dbReference type="GO" id="GO:0009279">
    <property type="term" value="C:cell outer membrane"/>
    <property type="evidence" value="ECO:0007669"/>
    <property type="project" value="UniProtKB-SubCell"/>
</dbReference>
<evidence type="ECO:0000256" key="1">
    <source>
        <dbReference type="ARBA" id="ARBA00004571"/>
    </source>
</evidence>
<dbReference type="Pfam" id="PF14905">
    <property type="entry name" value="OMP_b-brl_3"/>
    <property type="match status" value="1"/>
</dbReference>
<dbReference type="EMBL" id="QTJU01000001">
    <property type="protein sequence ID" value="RFM30164.1"/>
    <property type="molecule type" value="Genomic_DNA"/>
</dbReference>
<comment type="subcellular location">
    <subcellularLocation>
        <location evidence="1 7">Cell outer membrane</location>
        <topology evidence="1 7">Multi-pass membrane protein</topology>
    </subcellularLocation>
</comment>
<dbReference type="Proteomes" id="UP000261284">
    <property type="component" value="Unassembled WGS sequence"/>
</dbReference>
<feature type="signal peptide" evidence="8">
    <location>
        <begin position="1"/>
        <end position="23"/>
    </location>
</feature>
<dbReference type="PANTHER" id="PTHR40980:SF4">
    <property type="entry name" value="TONB-DEPENDENT RECEPTOR-LIKE BETA-BARREL DOMAIN-CONTAINING PROTEIN"/>
    <property type="match status" value="1"/>
</dbReference>
<sequence>MRKRLLLLYLMVLSMVIVSQAQATGVAVSGTVKSADEKPVEGATVTLLKLADSSLVKMTVTAKDGLFVFEQVAAGHYLVAVSAIGHAAYYSAPVTIEAKPVVLGSFSLTQTAAAIGGVTVVSKKPLLEIKPDKMVVNVDASISNVGATALEVLEKSPGVTVDKDGNISLKGKQNVLVMLDGKPAYMSGTDLANLLTNMNANQLDQIEIMTNPSARYDASGNAGVINIKTKKNKTRGFNGSITAGYGQGRYAKSSNSINLNYRSSKLNVFANYSYNSNKDFNNLHLTRTYYEQDGKTIASVFDQPTNIIFKRHSNNLKLGMDYNLSRKTTIGITGTGFIAPRNIYNASTGFWNNAAGHADSVTTTANTDFNRWKNGGINLNLHHQFDSTQDLSADLDYITYQSSTAQQFFNNTTYPTNKPETDETIKGDLPSKIDIFAAKADYTKTFSHGLKLEAGAKSSYVKTDNTAGYYNLVGGNWLPDYGKTNHFIYRENINAAYINLNGQIGKWQLQGGLRYENTQAKGHQLGNAQKADSSFKRSYGSLFPTAYITYNVNTNNQFSLSLGRRIDRPGYQQLNPFIFFINKYTYEQGNPFLNPQYTNNIELSYVYKGMFTATLNYSRTTQFMTEIFNSFDNITILGQGNLGNLQTAGVSFNAQLQVAPWFSTTLHSDINYKTVRGYNNGDDVKTSAFNGQFNANNQFKFKHGWAAELSGYYNSKDVEGQFRIQPQGDVSAGISKQVLHNKGTIKLNARDIFYTRVTNGDIFYQNVHEHFIQKRDSRVINISFTWRFGKVLSDKPAGRHEGAADEQNRVRT</sequence>
<evidence type="ECO:0000256" key="4">
    <source>
        <dbReference type="ARBA" id="ARBA00022692"/>
    </source>
</evidence>
<keyword evidence="11" id="KW-0675">Receptor</keyword>
<evidence type="ECO:0000256" key="5">
    <source>
        <dbReference type="ARBA" id="ARBA00023136"/>
    </source>
</evidence>
<comment type="caution">
    <text evidence="11">The sequence shown here is derived from an EMBL/GenBank/DDBJ whole genome shotgun (WGS) entry which is preliminary data.</text>
</comment>
<protein>
    <submittedName>
        <fullName evidence="11">TonB-dependent receptor</fullName>
    </submittedName>
</protein>
<keyword evidence="2 7" id="KW-0813">Transport</keyword>
<reference evidence="11 12" key="1">
    <citation type="submission" date="2018-08" db="EMBL/GenBank/DDBJ databases">
        <title>Chitinophagaceae sp. K23C18032701, a novel bacterium isolated from forest soil.</title>
        <authorList>
            <person name="Wang C."/>
        </authorList>
    </citation>
    <scope>NUCLEOTIDE SEQUENCE [LARGE SCALE GENOMIC DNA]</scope>
    <source>
        <strain evidence="11 12">K23C18032701</strain>
    </source>
</reference>
<dbReference type="Gene3D" id="2.40.170.20">
    <property type="entry name" value="TonB-dependent receptor, beta-barrel domain"/>
    <property type="match status" value="1"/>
</dbReference>
<dbReference type="SUPFAM" id="SSF49464">
    <property type="entry name" value="Carboxypeptidase regulatory domain-like"/>
    <property type="match status" value="1"/>
</dbReference>
<keyword evidence="12" id="KW-1185">Reference proteome</keyword>
<evidence type="ECO:0000256" key="8">
    <source>
        <dbReference type="SAM" id="SignalP"/>
    </source>
</evidence>
<keyword evidence="5 7" id="KW-0472">Membrane</keyword>
<dbReference type="SUPFAM" id="SSF56935">
    <property type="entry name" value="Porins"/>
    <property type="match status" value="1"/>
</dbReference>
<keyword evidence="8" id="KW-0732">Signal</keyword>
<dbReference type="Gene3D" id="2.170.130.10">
    <property type="entry name" value="TonB-dependent receptor, plug domain"/>
    <property type="match status" value="1"/>
</dbReference>
<proteinExistence type="inferred from homology"/>
<dbReference type="InterPro" id="IPR008969">
    <property type="entry name" value="CarboxyPept-like_regulatory"/>
</dbReference>
<evidence type="ECO:0000313" key="11">
    <source>
        <dbReference type="EMBL" id="RFM30164.1"/>
    </source>
</evidence>
<dbReference type="Gene3D" id="2.60.40.1120">
    <property type="entry name" value="Carboxypeptidase-like, regulatory domain"/>
    <property type="match status" value="1"/>
</dbReference>
<dbReference type="InterPro" id="IPR039426">
    <property type="entry name" value="TonB-dep_rcpt-like"/>
</dbReference>
<dbReference type="InterPro" id="IPR036942">
    <property type="entry name" value="Beta-barrel_TonB_sf"/>
</dbReference>
<comment type="similarity">
    <text evidence="7">Belongs to the TonB-dependent receptor family.</text>
</comment>
<dbReference type="Pfam" id="PF13620">
    <property type="entry name" value="CarboxypepD_reg"/>
    <property type="match status" value="1"/>
</dbReference>
<evidence type="ECO:0000259" key="9">
    <source>
        <dbReference type="Pfam" id="PF07715"/>
    </source>
</evidence>
<name>A0A3E1NQR8_9BACT</name>
<dbReference type="Pfam" id="PF07715">
    <property type="entry name" value="Plug"/>
    <property type="match status" value="1"/>
</dbReference>
<keyword evidence="4 7" id="KW-0812">Transmembrane</keyword>
<evidence type="ECO:0000256" key="6">
    <source>
        <dbReference type="ARBA" id="ARBA00023237"/>
    </source>
</evidence>
<evidence type="ECO:0000313" key="12">
    <source>
        <dbReference type="Proteomes" id="UP000261284"/>
    </source>
</evidence>
<feature type="chain" id="PRO_5017606002" evidence="8">
    <location>
        <begin position="24"/>
        <end position="812"/>
    </location>
</feature>
<keyword evidence="6 7" id="KW-0998">Cell outer membrane</keyword>
<dbReference type="InterPro" id="IPR041700">
    <property type="entry name" value="OMP_b-brl_3"/>
</dbReference>
<dbReference type="RefSeq" id="WP_116845920.1">
    <property type="nucleotide sequence ID" value="NZ_QTJU01000001.1"/>
</dbReference>
<dbReference type="PANTHER" id="PTHR40980">
    <property type="entry name" value="PLUG DOMAIN-CONTAINING PROTEIN"/>
    <property type="match status" value="1"/>
</dbReference>
<dbReference type="AlphaFoldDB" id="A0A3E1NQR8"/>
<dbReference type="InterPro" id="IPR012910">
    <property type="entry name" value="Plug_dom"/>
</dbReference>
<evidence type="ECO:0000256" key="3">
    <source>
        <dbReference type="ARBA" id="ARBA00022452"/>
    </source>
</evidence>
<feature type="domain" description="TonB-dependent receptor plug" evidence="9">
    <location>
        <begin position="148"/>
        <end position="224"/>
    </location>
</feature>
<dbReference type="PROSITE" id="PS52016">
    <property type="entry name" value="TONB_DEPENDENT_REC_3"/>
    <property type="match status" value="1"/>
</dbReference>
<dbReference type="InterPro" id="IPR037066">
    <property type="entry name" value="Plug_dom_sf"/>
</dbReference>
<evidence type="ECO:0000256" key="7">
    <source>
        <dbReference type="PROSITE-ProRule" id="PRU01360"/>
    </source>
</evidence>
<evidence type="ECO:0000256" key="2">
    <source>
        <dbReference type="ARBA" id="ARBA00022448"/>
    </source>
</evidence>
<keyword evidence="3 7" id="KW-1134">Transmembrane beta strand</keyword>
<accession>A0A3E1NQR8</accession>
<feature type="domain" description="Outer membrane protein beta-barrel" evidence="10">
    <location>
        <begin position="383"/>
        <end position="786"/>
    </location>
</feature>
<gene>
    <name evidence="11" type="ORF">DXN05_04105</name>
</gene>
<evidence type="ECO:0000259" key="10">
    <source>
        <dbReference type="Pfam" id="PF14905"/>
    </source>
</evidence>